<keyword evidence="3" id="KW-1185">Reference proteome</keyword>
<keyword evidence="1" id="KW-1133">Transmembrane helix</keyword>
<evidence type="ECO:0000256" key="1">
    <source>
        <dbReference type="SAM" id="Phobius"/>
    </source>
</evidence>
<dbReference type="InterPro" id="IPR020348">
    <property type="entry name" value="Uncharacterised_YvaD"/>
</dbReference>
<sequence>MRLKALRVLFWITDIGFLVYWGITALKLIPPELLYNDYTNPILVAWNWSFMPIDLFISLTGLYSLYLHRKGRSAWIGWSLVSLILTFSSGLLAISFWAVRGEFDPAWWTPNLYLMLYPLIFIPWLISMLGSGKQDRAASVTGQALRQ</sequence>
<keyword evidence="1" id="KW-0812">Transmembrane</keyword>
<keyword evidence="1" id="KW-0472">Membrane</keyword>
<dbReference type="EMBL" id="JAUMKJ010000043">
    <property type="protein sequence ID" value="MDO3680613.1"/>
    <property type="molecule type" value="Genomic_DNA"/>
</dbReference>
<name>A0ABT8VI02_9BACL</name>
<evidence type="ECO:0000313" key="2">
    <source>
        <dbReference type="EMBL" id="MDO3680613.1"/>
    </source>
</evidence>
<proteinExistence type="predicted"/>
<gene>
    <name evidence="2" type="ORF">Q3C12_26740</name>
</gene>
<feature type="transmembrane region" description="Helical" evidence="1">
    <location>
        <begin position="75"/>
        <end position="99"/>
    </location>
</feature>
<accession>A0ABT8VI02</accession>
<organism evidence="2 3">
    <name type="scientific">Paenibacillus ehimensis</name>
    <dbReference type="NCBI Taxonomy" id="79264"/>
    <lineage>
        <taxon>Bacteria</taxon>
        <taxon>Bacillati</taxon>
        <taxon>Bacillota</taxon>
        <taxon>Bacilli</taxon>
        <taxon>Bacillales</taxon>
        <taxon>Paenibacillaceae</taxon>
        <taxon>Paenibacillus</taxon>
    </lineage>
</organism>
<dbReference type="Pfam" id="PF17314">
    <property type="entry name" value="DUF5360"/>
    <property type="match status" value="1"/>
</dbReference>
<feature type="transmembrane region" description="Helical" evidence="1">
    <location>
        <begin position="111"/>
        <end position="129"/>
    </location>
</feature>
<feature type="transmembrane region" description="Helical" evidence="1">
    <location>
        <begin position="43"/>
        <end position="63"/>
    </location>
</feature>
<feature type="transmembrane region" description="Helical" evidence="1">
    <location>
        <begin position="5"/>
        <end position="23"/>
    </location>
</feature>
<dbReference type="RefSeq" id="WP_025852532.1">
    <property type="nucleotide sequence ID" value="NZ_JAUMKJ010000043.1"/>
</dbReference>
<protein>
    <submittedName>
        <fullName evidence="2">DUF5360 family protein</fullName>
    </submittedName>
</protein>
<reference evidence="2" key="1">
    <citation type="submission" date="2023-07" db="EMBL/GenBank/DDBJ databases">
        <authorList>
            <person name="Aktuganov G."/>
            <person name="Boyko T."/>
            <person name="Delegan Y."/>
            <person name="Galimzianova N."/>
            <person name="Gilvanova E."/>
            <person name="Korobov V."/>
            <person name="Kuzmina L."/>
            <person name="Melentiev A."/>
            <person name="Milman P."/>
            <person name="Ryabova A."/>
            <person name="Stupak E."/>
            <person name="Yasakov T."/>
            <person name="Zharikova N."/>
            <person name="Zhurenko E."/>
        </authorList>
    </citation>
    <scope>NUCLEOTIDE SEQUENCE</scope>
    <source>
        <strain evidence="2">IB-739</strain>
    </source>
</reference>
<comment type="caution">
    <text evidence="2">The sequence shown here is derived from an EMBL/GenBank/DDBJ whole genome shotgun (WGS) entry which is preliminary data.</text>
</comment>
<dbReference type="Proteomes" id="UP001168883">
    <property type="component" value="Unassembled WGS sequence"/>
</dbReference>
<evidence type="ECO:0000313" key="3">
    <source>
        <dbReference type="Proteomes" id="UP001168883"/>
    </source>
</evidence>